<dbReference type="OrthoDB" id="1068986at2"/>
<dbReference type="Proteomes" id="UP000184172">
    <property type="component" value="Unassembled WGS sequence"/>
</dbReference>
<evidence type="ECO:0000313" key="4">
    <source>
        <dbReference type="Proteomes" id="UP000184172"/>
    </source>
</evidence>
<evidence type="ECO:0000256" key="2">
    <source>
        <dbReference type="SAM" id="SignalP"/>
    </source>
</evidence>
<feature type="region of interest" description="Disordered" evidence="1">
    <location>
        <begin position="159"/>
        <end position="186"/>
    </location>
</feature>
<proteinExistence type="predicted"/>
<evidence type="ECO:0000313" key="3">
    <source>
        <dbReference type="EMBL" id="SHJ75008.1"/>
    </source>
</evidence>
<gene>
    <name evidence="3" type="ORF">SAMN04487908_12450</name>
</gene>
<dbReference type="InterPro" id="IPR005901">
    <property type="entry name" value="GLPGLI"/>
</dbReference>
<dbReference type="STRING" id="797419.SAMN05216556_1229"/>
<protein>
    <submittedName>
        <fullName evidence="3">GLPGLI family protein</fullName>
    </submittedName>
</protein>
<dbReference type="NCBIfam" id="TIGR01200">
    <property type="entry name" value="GLPGLI"/>
    <property type="match status" value="1"/>
</dbReference>
<feature type="chain" id="PRO_5009919345" evidence="2">
    <location>
        <begin position="19"/>
        <end position="293"/>
    </location>
</feature>
<evidence type="ECO:0000256" key="1">
    <source>
        <dbReference type="SAM" id="MobiDB-lite"/>
    </source>
</evidence>
<reference evidence="4" key="1">
    <citation type="submission" date="2016-11" db="EMBL/GenBank/DDBJ databases">
        <authorList>
            <person name="Varghese N."/>
            <person name="Submissions S."/>
        </authorList>
    </citation>
    <scope>NUCLEOTIDE SEQUENCE [LARGE SCALE GENOMIC DNA]</scope>
    <source>
        <strain evidence="4">DSM 26349</strain>
    </source>
</reference>
<keyword evidence="4" id="KW-1185">Reference proteome</keyword>
<dbReference type="AlphaFoldDB" id="A0A1M6LUU2"/>
<feature type="compositionally biased region" description="Basic and acidic residues" evidence="1">
    <location>
        <begin position="168"/>
        <end position="186"/>
    </location>
</feature>
<dbReference type="Pfam" id="PF09697">
    <property type="entry name" value="Porph_ging"/>
    <property type="match status" value="1"/>
</dbReference>
<dbReference type="RefSeq" id="WP_073220529.1">
    <property type="nucleotide sequence ID" value="NZ_FNNS01000022.1"/>
</dbReference>
<keyword evidence="2" id="KW-0732">Signal</keyword>
<organism evidence="3 4">
    <name type="scientific">Aequorivita viscosa</name>
    <dbReference type="NCBI Taxonomy" id="797419"/>
    <lineage>
        <taxon>Bacteria</taxon>
        <taxon>Pseudomonadati</taxon>
        <taxon>Bacteroidota</taxon>
        <taxon>Flavobacteriia</taxon>
        <taxon>Flavobacteriales</taxon>
        <taxon>Flavobacteriaceae</taxon>
        <taxon>Aequorivita</taxon>
    </lineage>
</organism>
<dbReference type="EMBL" id="FQYV01000024">
    <property type="protein sequence ID" value="SHJ75008.1"/>
    <property type="molecule type" value="Genomic_DNA"/>
</dbReference>
<accession>A0A1M6LUU2</accession>
<sequence>MKIFLQVFLLVFSLQSFAQNISGQAYYESKTTVDLDAFGNNREMTDDMKKMIAERMKSMLEKTYILTFNKEESIYKEEVKLDANPAGGRFGMMMGSFTPGPQYKNLKTGEMVEENEFFGKQFLVTDTIKNLDWKMGKESKQIGQYVAFKATAIKKVDPNDFSMARPNRNRDRKNEEKENAEVKTDSTKIEDPMDMIEIPEEIEVTAWFTPQIPVSNGPGEYAGLPGLILELNVHRTTLLCSKIVMNPKSAEKIEAPTKGKEVTREEYIKIVKEKTEELRDNFRNSGGRRGGGF</sequence>
<feature type="signal peptide" evidence="2">
    <location>
        <begin position="1"/>
        <end position="18"/>
    </location>
</feature>
<name>A0A1M6LUU2_9FLAO</name>